<keyword evidence="9" id="KW-1185">Reference proteome</keyword>
<dbReference type="STRING" id="857566.A0A1E3PJS9"/>
<dbReference type="OrthoDB" id="61900at2759"/>
<evidence type="ECO:0000256" key="2">
    <source>
        <dbReference type="ARBA" id="ARBA00022980"/>
    </source>
</evidence>
<dbReference type="PROSITE" id="PS00475">
    <property type="entry name" value="RIBOSOMAL_L15"/>
    <property type="match status" value="1"/>
</dbReference>
<evidence type="ECO:0000256" key="5">
    <source>
        <dbReference type="RuleBase" id="RU003888"/>
    </source>
</evidence>
<keyword evidence="3 5" id="KW-0687">Ribonucleoprotein</keyword>
<dbReference type="InterPro" id="IPR021131">
    <property type="entry name" value="Ribosomal_uL15/eL18"/>
</dbReference>
<dbReference type="Proteomes" id="UP000095009">
    <property type="component" value="Unassembled WGS sequence"/>
</dbReference>
<proteinExistence type="inferred from homology"/>
<reference evidence="8 9" key="1">
    <citation type="journal article" date="2016" name="Proc. Natl. Acad. Sci. U.S.A.">
        <title>Comparative genomics of biotechnologically important yeasts.</title>
        <authorList>
            <person name="Riley R."/>
            <person name="Haridas S."/>
            <person name="Wolfe K.H."/>
            <person name="Lopes M.R."/>
            <person name="Hittinger C.T."/>
            <person name="Goeker M."/>
            <person name="Salamov A.A."/>
            <person name="Wisecaver J.H."/>
            <person name="Long T.M."/>
            <person name="Calvey C.H."/>
            <person name="Aerts A.L."/>
            <person name="Barry K.W."/>
            <person name="Choi C."/>
            <person name="Clum A."/>
            <person name="Coughlan A.Y."/>
            <person name="Deshpande S."/>
            <person name="Douglass A.P."/>
            <person name="Hanson S.J."/>
            <person name="Klenk H.-P."/>
            <person name="LaButti K.M."/>
            <person name="Lapidus A."/>
            <person name="Lindquist E.A."/>
            <person name="Lipzen A.M."/>
            <person name="Meier-Kolthoff J.P."/>
            <person name="Ohm R.A."/>
            <person name="Otillar R.P."/>
            <person name="Pangilinan J.L."/>
            <person name="Peng Y."/>
            <person name="Rokas A."/>
            <person name="Rosa C.A."/>
            <person name="Scheuner C."/>
            <person name="Sibirny A.A."/>
            <person name="Slot J.C."/>
            <person name="Stielow J.B."/>
            <person name="Sun H."/>
            <person name="Kurtzman C.P."/>
            <person name="Blackwell M."/>
            <person name="Grigoriev I.V."/>
            <person name="Jeffries T.W."/>
        </authorList>
    </citation>
    <scope>NUCLEOTIDE SEQUENCE [LARGE SCALE GENOMIC DNA]</scope>
    <source>
        <strain evidence="8 9">DSM 6958</strain>
    </source>
</reference>
<dbReference type="SUPFAM" id="SSF52080">
    <property type="entry name" value="Ribosomal proteins L15p and L18e"/>
    <property type="match status" value="1"/>
</dbReference>
<dbReference type="AlphaFoldDB" id="A0A1E3PJS9"/>
<evidence type="ECO:0000256" key="4">
    <source>
        <dbReference type="ARBA" id="ARBA00035330"/>
    </source>
</evidence>
<organism evidence="8 9">
    <name type="scientific">Nadsonia fulvescens var. elongata DSM 6958</name>
    <dbReference type="NCBI Taxonomy" id="857566"/>
    <lineage>
        <taxon>Eukaryota</taxon>
        <taxon>Fungi</taxon>
        <taxon>Dikarya</taxon>
        <taxon>Ascomycota</taxon>
        <taxon>Saccharomycotina</taxon>
        <taxon>Dipodascomycetes</taxon>
        <taxon>Dipodascales</taxon>
        <taxon>Dipodascales incertae sedis</taxon>
        <taxon>Nadsonia</taxon>
    </lineage>
</organism>
<evidence type="ECO:0000259" key="7">
    <source>
        <dbReference type="Pfam" id="PF00828"/>
    </source>
</evidence>
<dbReference type="GO" id="GO:0006412">
    <property type="term" value="P:translation"/>
    <property type="evidence" value="ECO:0007669"/>
    <property type="project" value="InterPro"/>
</dbReference>
<dbReference type="InterPro" id="IPR036227">
    <property type="entry name" value="Ribosomal_uL15/eL18_sf"/>
</dbReference>
<dbReference type="FunFam" id="3.100.10.10:FF:000002">
    <property type="entry name" value="60S ribosomal protein L27a"/>
    <property type="match status" value="1"/>
</dbReference>
<dbReference type="GO" id="GO:0003735">
    <property type="term" value="F:structural constituent of ribosome"/>
    <property type="evidence" value="ECO:0007669"/>
    <property type="project" value="InterPro"/>
</dbReference>
<dbReference type="InterPro" id="IPR001196">
    <property type="entry name" value="Ribosomal_uL15_CS"/>
</dbReference>
<feature type="region of interest" description="Disordered" evidence="6">
    <location>
        <begin position="1"/>
        <end position="43"/>
    </location>
</feature>
<evidence type="ECO:0000256" key="1">
    <source>
        <dbReference type="ARBA" id="ARBA00007320"/>
    </source>
</evidence>
<evidence type="ECO:0000313" key="8">
    <source>
        <dbReference type="EMBL" id="ODQ65706.1"/>
    </source>
</evidence>
<name>A0A1E3PJS9_9ASCO</name>
<feature type="domain" description="Large ribosomal subunit protein uL15/eL18" evidence="7">
    <location>
        <begin position="72"/>
        <end position="146"/>
    </location>
</feature>
<dbReference type="GO" id="GO:0022625">
    <property type="term" value="C:cytosolic large ribosomal subunit"/>
    <property type="evidence" value="ECO:0007669"/>
    <property type="project" value="TreeGrafter"/>
</dbReference>
<protein>
    <recommendedName>
        <fullName evidence="4">60S ribosomal protein L28</fullName>
    </recommendedName>
</protein>
<comment type="similarity">
    <text evidence="1 5">Belongs to the universal ribosomal protein uL15 family.</text>
</comment>
<keyword evidence="2 5" id="KW-0689">Ribosomal protein</keyword>
<accession>A0A1E3PJS9</accession>
<dbReference type="PANTHER" id="PTHR11721:SF3">
    <property type="entry name" value="LARGE RIBOSOMAL SUBUNIT PROTEIN UL15"/>
    <property type="match status" value="1"/>
</dbReference>
<dbReference type="EMBL" id="KV454409">
    <property type="protein sequence ID" value="ODQ65706.1"/>
    <property type="molecule type" value="Genomic_DNA"/>
</dbReference>
<dbReference type="InterPro" id="IPR030878">
    <property type="entry name" value="Ribosomal_uL15"/>
</dbReference>
<dbReference type="Gene3D" id="3.100.10.10">
    <property type="match status" value="1"/>
</dbReference>
<sequence length="149" mass="16486">MPTRFSNTRKHRGNVSAGYGRVGKHRKSPGGRGMAGGQHHHRTNLDKYHPGYFGKVGMRYFHKQQNHFWKPVLNLDKLWSLVATEDREKYLSNTDASAVPVIDTLAAGFGKVLGKGRLPNVPVIVKARFVSKLAEEKIKAAGGVVELIA</sequence>
<evidence type="ECO:0000256" key="6">
    <source>
        <dbReference type="SAM" id="MobiDB-lite"/>
    </source>
</evidence>
<gene>
    <name evidence="8" type="ORF">NADFUDRAFT_74106</name>
</gene>
<dbReference type="HAMAP" id="MF_01341">
    <property type="entry name" value="Ribosomal_uL15"/>
    <property type="match status" value="1"/>
</dbReference>
<evidence type="ECO:0000313" key="9">
    <source>
        <dbReference type="Proteomes" id="UP000095009"/>
    </source>
</evidence>
<evidence type="ECO:0000256" key="3">
    <source>
        <dbReference type="ARBA" id="ARBA00023274"/>
    </source>
</evidence>
<dbReference type="Pfam" id="PF00828">
    <property type="entry name" value="Ribosomal_L27A"/>
    <property type="match status" value="1"/>
</dbReference>
<dbReference type="PANTHER" id="PTHR11721">
    <property type="entry name" value="60S RIBOSOMAL PROTEIN L27A"/>
    <property type="match status" value="1"/>
</dbReference>